<protein>
    <submittedName>
        <fullName evidence="1">SDR family NAD(P)-dependent oxidoreductase</fullName>
    </submittedName>
</protein>
<dbReference type="InterPro" id="IPR002347">
    <property type="entry name" value="SDR_fam"/>
</dbReference>
<name>A0A9D1L0G9_9FIRM</name>
<evidence type="ECO:0000313" key="2">
    <source>
        <dbReference type="Proteomes" id="UP000824175"/>
    </source>
</evidence>
<reference evidence="1" key="1">
    <citation type="submission" date="2020-10" db="EMBL/GenBank/DDBJ databases">
        <authorList>
            <person name="Gilroy R."/>
        </authorList>
    </citation>
    <scope>NUCLEOTIDE SEQUENCE</scope>
    <source>
        <strain evidence="1">CHK195-11698</strain>
    </source>
</reference>
<dbReference type="Proteomes" id="UP000824175">
    <property type="component" value="Unassembled WGS sequence"/>
</dbReference>
<comment type="caution">
    <text evidence="1">The sequence shown here is derived from an EMBL/GenBank/DDBJ whole genome shotgun (WGS) entry which is preliminary data.</text>
</comment>
<proteinExistence type="predicted"/>
<accession>A0A9D1L0G9</accession>
<dbReference type="Gene3D" id="3.40.50.720">
    <property type="entry name" value="NAD(P)-binding Rossmann-like Domain"/>
    <property type="match status" value="1"/>
</dbReference>
<dbReference type="InterPro" id="IPR036291">
    <property type="entry name" value="NAD(P)-bd_dom_sf"/>
</dbReference>
<sequence length="42" mass="4593">MRIDQALQEVKERFGTIDVLVNNAGRGYIGAVEEGDEAAVEE</sequence>
<dbReference type="Pfam" id="PF00106">
    <property type="entry name" value="adh_short"/>
    <property type="match status" value="1"/>
</dbReference>
<reference evidence="1" key="2">
    <citation type="journal article" date="2021" name="PeerJ">
        <title>Extensive microbial diversity within the chicken gut microbiome revealed by metagenomics and culture.</title>
        <authorList>
            <person name="Gilroy R."/>
            <person name="Ravi A."/>
            <person name="Getino M."/>
            <person name="Pursley I."/>
            <person name="Horton D.L."/>
            <person name="Alikhan N.F."/>
            <person name="Baker D."/>
            <person name="Gharbi K."/>
            <person name="Hall N."/>
            <person name="Watson M."/>
            <person name="Adriaenssens E.M."/>
            <person name="Foster-Nyarko E."/>
            <person name="Jarju S."/>
            <person name="Secka A."/>
            <person name="Antonio M."/>
            <person name="Oren A."/>
            <person name="Chaudhuri R.R."/>
            <person name="La Ragione R."/>
            <person name="Hildebrand F."/>
            <person name="Pallen M.J."/>
        </authorList>
    </citation>
    <scope>NUCLEOTIDE SEQUENCE</scope>
    <source>
        <strain evidence="1">CHK195-11698</strain>
    </source>
</reference>
<dbReference type="AlphaFoldDB" id="A0A9D1L0G9"/>
<evidence type="ECO:0000313" key="1">
    <source>
        <dbReference type="EMBL" id="HIU12882.1"/>
    </source>
</evidence>
<dbReference type="SUPFAM" id="SSF51735">
    <property type="entry name" value="NAD(P)-binding Rossmann-fold domains"/>
    <property type="match status" value="1"/>
</dbReference>
<organism evidence="1 2">
    <name type="scientific">Candidatus Fimiplasma intestinipullorum</name>
    <dbReference type="NCBI Taxonomy" id="2840825"/>
    <lineage>
        <taxon>Bacteria</taxon>
        <taxon>Bacillati</taxon>
        <taxon>Bacillota</taxon>
        <taxon>Clostridia</taxon>
        <taxon>Eubacteriales</taxon>
        <taxon>Candidatus Fimiplasma</taxon>
    </lineage>
</organism>
<gene>
    <name evidence="1" type="ORF">IAD15_02255</name>
</gene>
<dbReference type="EMBL" id="DVMJ01000014">
    <property type="protein sequence ID" value="HIU12882.1"/>
    <property type="molecule type" value="Genomic_DNA"/>
</dbReference>